<keyword evidence="2" id="KW-1185">Reference proteome</keyword>
<dbReference type="AlphaFoldDB" id="A0A239KP19"/>
<dbReference type="Proteomes" id="UP000198339">
    <property type="component" value="Unassembled WGS sequence"/>
</dbReference>
<evidence type="ECO:0000313" key="2">
    <source>
        <dbReference type="Proteomes" id="UP000198339"/>
    </source>
</evidence>
<sequence length="156" mass="17813">MGMVYQWKPGSVHRIDPQAAGEEMERIRVRQNGRLEAVDVVRESRDPEAPLHDEFEWDDAKAADAHRVTQAMAMIRHITVLTPKRSGEDAPIRAFVSVVRDTDRSYTSTAHALSDAELRQQVLDQAWRELEAWRNRHAELTELAEIFATIDQARAA</sequence>
<protein>
    <submittedName>
        <fullName evidence="1">Uncharacterized protein</fullName>
    </submittedName>
</protein>
<reference evidence="1 2" key="1">
    <citation type="submission" date="2017-06" db="EMBL/GenBank/DDBJ databases">
        <authorList>
            <person name="Kim H.J."/>
            <person name="Triplett B.A."/>
        </authorList>
    </citation>
    <scope>NUCLEOTIDE SEQUENCE [LARGE SCALE GENOMIC DNA]</scope>
    <source>
        <strain evidence="1 2">DS15</strain>
    </source>
</reference>
<dbReference type="EMBL" id="FZPA01000015">
    <property type="protein sequence ID" value="SNT19418.1"/>
    <property type="molecule type" value="Genomic_DNA"/>
</dbReference>
<dbReference type="OrthoDB" id="7450555at2"/>
<dbReference type="RefSeq" id="WP_089217066.1">
    <property type="nucleotide sequence ID" value="NZ_FZPA01000015.1"/>
</dbReference>
<accession>A0A239KP19</accession>
<gene>
    <name evidence="1" type="ORF">SAMN06295955_11553</name>
</gene>
<evidence type="ECO:0000313" key="1">
    <source>
        <dbReference type="EMBL" id="SNT19418.1"/>
    </source>
</evidence>
<proteinExistence type="predicted"/>
<name>A0A239KP19_9SPHN</name>
<organism evidence="1 2">
    <name type="scientific">Sphingopyxis indica</name>
    <dbReference type="NCBI Taxonomy" id="436663"/>
    <lineage>
        <taxon>Bacteria</taxon>
        <taxon>Pseudomonadati</taxon>
        <taxon>Pseudomonadota</taxon>
        <taxon>Alphaproteobacteria</taxon>
        <taxon>Sphingomonadales</taxon>
        <taxon>Sphingomonadaceae</taxon>
        <taxon>Sphingopyxis</taxon>
    </lineage>
</organism>